<name>A0AAN6TJS0_9PEZI</name>
<reference evidence="1" key="1">
    <citation type="journal article" date="2023" name="Mol. Phylogenet. Evol.">
        <title>Genome-scale phylogeny and comparative genomics of the fungal order Sordariales.</title>
        <authorList>
            <person name="Hensen N."/>
            <person name="Bonometti L."/>
            <person name="Westerberg I."/>
            <person name="Brannstrom I.O."/>
            <person name="Guillou S."/>
            <person name="Cros-Aarteil S."/>
            <person name="Calhoun S."/>
            <person name="Haridas S."/>
            <person name="Kuo A."/>
            <person name="Mondo S."/>
            <person name="Pangilinan J."/>
            <person name="Riley R."/>
            <person name="LaButti K."/>
            <person name="Andreopoulos B."/>
            <person name="Lipzen A."/>
            <person name="Chen C."/>
            <person name="Yan M."/>
            <person name="Daum C."/>
            <person name="Ng V."/>
            <person name="Clum A."/>
            <person name="Steindorff A."/>
            <person name="Ohm R.A."/>
            <person name="Martin F."/>
            <person name="Silar P."/>
            <person name="Natvig D.O."/>
            <person name="Lalanne C."/>
            <person name="Gautier V."/>
            <person name="Ament-Velasquez S.L."/>
            <person name="Kruys A."/>
            <person name="Hutchinson M.I."/>
            <person name="Powell A.J."/>
            <person name="Barry K."/>
            <person name="Miller A.N."/>
            <person name="Grigoriev I.V."/>
            <person name="Debuchy R."/>
            <person name="Gladieux P."/>
            <person name="Hiltunen Thoren M."/>
            <person name="Johannesson H."/>
        </authorList>
    </citation>
    <scope>NUCLEOTIDE SEQUENCE</scope>
    <source>
        <strain evidence="1">CBS 508.74</strain>
    </source>
</reference>
<dbReference type="Proteomes" id="UP001302812">
    <property type="component" value="Unassembled WGS sequence"/>
</dbReference>
<organism evidence="1 2">
    <name type="scientific">Canariomyces notabilis</name>
    <dbReference type="NCBI Taxonomy" id="2074819"/>
    <lineage>
        <taxon>Eukaryota</taxon>
        <taxon>Fungi</taxon>
        <taxon>Dikarya</taxon>
        <taxon>Ascomycota</taxon>
        <taxon>Pezizomycotina</taxon>
        <taxon>Sordariomycetes</taxon>
        <taxon>Sordariomycetidae</taxon>
        <taxon>Sordariales</taxon>
        <taxon>Chaetomiaceae</taxon>
        <taxon>Canariomyces</taxon>
    </lineage>
</organism>
<accession>A0AAN6TJS0</accession>
<dbReference type="GeneID" id="89933622"/>
<comment type="caution">
    <text evidence="1">The sequence shown here is derived from an EMBL/GenBank/DDBJ whole genome shotgun (WGS) entry which is preliminary data.</text>
</comment>
<proteinExistence type="predicted"/>
<keyword evidence="2" id="KW-1185">Reference proteome</keyword>
<dbReference type="EMBL" id="MU853334">
    <property type="protein sequence ID" value="KAK4115665.1"/>
    <property type="molecule type" value="Genomic_DNA"/>
</dbReference>
<protein>
    <submittedName>
        <fullName evidence="1">Uncharacterized protein</fullName>
    </submittedName>
</protein>
<sequence>MEGEQKRHRYIGIVARCPLERLPACLPTPAKPVPFPHAKKSNEKVKKASNAVIIHGIVCIQSTETVVNALYS</sequence>
<evidence type="ECO:0000313" key="2">
    <source>
        <dbReference type="Proteomes" id="UP001302812"/>
    </source>
</evidence>
<gene>
    <name evidence="1" type="ORF">N656DRAFT_391027</name>
</gene>
<evidence type="ECO:0000313" key="1">
    <source>
        <dbReference type="EMBL" id="KAK4115665.1"/>
    </source>
</evidence>
<dbReference type="RefSeq" id="XP_064673235.1">
    <property type="nucleotide sequence ID" value="XM_064809498.1"/>
</dbReference>
<dbReference type="AlphaFoldDB" id="A0AAN6TJS0"/>
<reference evidence="1" key="2">
    <citation type="submission" date="2023-05" db="EMBL/GenBank/DDBJ databases">
        <authorList>
            <consortium name="Lawrence Berkeley National Laboratory"/>
            <person name="Steindorff A."/>
            <person name="Hensen N."/>
            <person name="Bonometti L."/>
            <person name="Westerberg I."/>
            <person name="Brannstrom I.O."/>
            <person name="Guillou S."/>
            <person name="Cros-Aarteil S."/>
            <person name="Calhoun S."/>
            <person name="Haridas S."/>
            <person name="Kuo A."/>
            <person name="Mondo S."/>
            <person name="Pangilinan J."/>
            <person name="Riley R."/>
            <person name="Labutti K."/>
            <person name="Andreopoulos B."/>
            <person name="Lipzen A."/>
            <person name="Chen C."/>
            <person name="Yanf M."/>
            <person name="Daum C."/>
            <person name="Ng V."/>
            <person name="Clum A."/>
            <person name="Ohm R."/>
            <person name="Martin F."/>
            <person name="Silar P."/>
            <person name="Natvig D."/>
            <person name="Lalanne C."/>
            <person name="Gautier V."/>
            <person name="Ament-Velasquez S.L."/>
            <person name="Kruys A."/>
            <person name="Hutchinson M.I."/>
            <person name="Powell A.J."/>
            <person name="Barry K."/>
            <person name="Miller A.N."/>
            <person name="Grigoriev I.V."/>
            <person name="Debuchy R."/>
            <person name="Gladieux P."/>
            <person name="Thoren M.H."/>
            <person name="Johannesson H."/>
        </authorList>
    </citation>
    <scope>NUCLEOTIDE SEQUENCE</scope>
    <source>
        <strain evidence="1">CBS 508.74</strain>
    </source>
</reference>